<proteinExistence type="predicted"/>
<gene>
    <name evidence="1" type="ORF">UFOPK4098_00620</name>
</gene>
<evidence type="ECO:0000313" key="1">
    <source>
        <dbReference type="EMBL" id="CAB5016628.1"/>
    </source>
</evidence>
<reference evidence="1" key="1">
    <citation type="submission" date="2020-05" db="EMBL/GenBank/DDBJ databases">
        <authorList>
            <person name="Chiriac C."/>
            <person name="Salcher M."/>
            <person name="Ghai R."/>
            <person name="Kavagutti S V."/>
        </authorList>
    </citation>
    <scope>NUCLEOTIDE SEQUENCE</scope>
</reference>
<dbReference type="AlphaFoldDB" id="A0A6J7QG46"/>
<dbReference type="EMBL" id="CAFBPN010000023">
    <property type="protein sequence ID" value="CAB5016628.1"/>
    <property type="molecule type" value="Genomic_DNA"/>
</dbReference>
<sequence>MAIGAFNVGPVKLDETRMGIKISPTDNYVSFAGGITIGSTKVSVSGKAGANTTDGPYIDMTGSIANLVIVPSYLEIRNATVTMNLKPAKGYANIIAGGSFNVLGTDATVALNMQMSNYQLQSLNARLQLQRTIAGVVTLNGDFAIAYTKGSVPRIDFSAAASLGGYNLGTASGFLDGNQVSITATASIGGVFSAQVSGQFVWQSGSGVNIVNRAGQTVAAAAGDFRIAATNIPMSLGGFPGSGNVTIGRAQNVVYGDFNANWAMGAGNIGGQVYVNGSFDTTGNFSFSGSGNLNLVAFSAAVSVSGSKSGSTWQFAMSANIRVMGAVDVAFRGNFYKSGSETRFTMAGSASLGAAGIGGANANFRISNEPGQAGLYASVSISIAGINGSGALWIGADGTFDTTLYVGVNFPGVSAGGNFKMSNIAYQVTGWTQQCGPIFGSWGPSICWNVPIYGPVRVATYAQIDAWLTFAGVGFRMWGNINGDGSFRFTAAAGPWSWSYCVNLGVVEVCFGASFASTITITSWSPYISIAASGSAWMDGHTLDCWWGGWHDTCLRCGWGGWGRWINAGLGFNTNPGNIWISLWGWNFSLR</sequence>
<accession>A0A6J7QG46</accession>
<organism evidence="1">
    <name type="scientific">freshwater metagenome</name>
    <dbReference type="NCBI Taxonomy" id="449393"/>
    <lineage>
        <taxon>unclassified sequences</taxon>
        <taxon>metagenomes</taxon>
        <taxon>ecological metagenomes</taxon>
    </lineage>
</organism>
<name>A0A6J7QG46_9ZZZZ</name>
<protein>
    <submittedName>
        <fullName evidence="1">Unannotated protein</fullName>
    </submittedName>
</protein>